<dbReference type="InterPro" id="IPR001033">
    <property type="entry name" value="Alpha_catenin"/>
</dbReference>
<dbReference type="InterPro" id="IPR036723">
    <property type="entry name" value="Alpha-catenin/vinculin-like_sf"/>
</dbReference>
<name>A0A1I8ASP2_9BILA</name>
<feature type="compositionally biased region" description="Polar residues" evidence="5">
    <location>
        <begin position="639"/>
        <end position="650"/>
    </location>
</feature>
<dbReference type="GO" id="GO:0045296">
    <property type="term" value="F:cadherin binding"/>
    <property type="evidence" value="ECO:0007669"/>
    <property type="project" value="InterPro"/>
</dbReference>
<keyword evidence="3" id="KW-0963">Cytoplasm</keyword>
<comment type="subcellular location">
    <subcellularLocation>
        <location evidence="1">Cytoplasm</location>
    </subcellularLocation>
</comment>
<dbReference type="AlphaFoldDB" id="A0A1I8ASP2"/>
<evidence type="ECO:0000256" key="2">
    <source>
        <dbReference type="ARBA" id="ARBA00008376"/>
    </source>
</evidence>
<evidence type="ECO:0000256" key="3">
    <source>
        <dbReference type="ARBA" id="ARBA00022490"/>
    </source>
</evidence>
<organism evidence="6 7">
    <name type="scientific">Steinernema glaseri</name>
    <dbReference type="NCBI Taxonomy" id="37863"/>
    <lineage>
        <taxon>Eukaryota</taxon>
        <taxon>Metazoa</taxon>
        <taxon>Ecdysozoa</taxon>
        <taxon>Nematoda</taxon>
        <taxon>Chromadorea</taxon>
        <taxon>Rhabditida</taxon>
        <taxon>Tylenchina</taxon>
        <taxon>Panagrolaimomorpha</taxon>
        <taxon>Strongyloidoidea</taxon>
        <taxon>Steinernematidae</taxon>
        <taxon>Steinernema</taxon>
    </lineage>
</organism>
<feature type="compositionally biased region" description="Basic and acidic residues" evidence="5">
    <location>
        <begin position="669"/>
        <end position="682"/>
    </location>
</feature>
<evidence type="ECO:0000313" key="7">
    <source>
        <dbReference type="WBParaSite" id="L893_g8775.t3"/>
    </source>
</evidence>
<dbReference type="PRINTS" id="PR00805">
    <property type="entry name" value="ALPHACATENIN"/>
</dbReference>
<dbReference type="Proteomes" id="UP000095287">
    <property type="component" value="Unplaced"/>
</dbReference>
<dbReference type="SUPFAM" id="SSF47220">
    <property type="entry name" value="alpha-catenin/vinculin-like"/>
    <property type="match status" value="2"/>
</dbReference>
<feature type="coiled-coil region" evidence="4">
    <location>
        <begin position="414"/>
        <end position="441"/>
    </location>
</feature>
<dbReference type="PANTHER" id="PTHR46342">
    <property type="entry name" value="ALPHA-CATULIN"/>
    <property type="match status" value="1"/>
</dbReference>
<comment type="similarity">
    <text evidence="2">Belongs to the vinculin/alpha-catenin family.</text>
</comment>
<sequence>MFWASDELHLDEGYDFSMIHSCTPRMGMDNLSNTTASSAGMAFDPRNLEIKTKSIEKTLVPLVSQITTLVNIKENFLANGRPKSEKVIRAALKVGSAVEAAIERFVAVGETIADENSDIQPEMYDACHEARLAGSAIANLCGSIAEEDIHGMQPYPSSTGFDKSVLLRATRQLLSSVTRVLLLADRVLVKNILRAEDKIAYSLTKLEGTANFTDFVKIFTEFGGEMVDLAHRSGDRQHDLKSDKRRAQMAVARSSLERQTMLLLTSSKTLLRHPDDQAALQCRDAVFYQIRLSLQLISLCVTDGVMISDNNRYATAQPNDEPIDLGMQLTASAAIRQLMEMLEMVRMTSTVGSVVRERLVSALDSLCEMTQDFTDSAYTPHHHREQILDFLEECRFEMSNLIQPEQDQCESLRGEGIEVTVERLNRRLKDLRKQLQIVAMDQISDVFRSNDDQTILSSIKACSISGDIDGVEKYLEKFREHSEHIQEVCRLLHHISLNDTLHIHTGHSERTLRALAPLTLLAGRTFCIHPSSRIARENLEVFCDTWAHNVNEISRLAKESDAAASGRIAAEKQAYMSLPRPGVSSMAATNMVASMSGGSDMFSSVMSSSSSACMFPNECVCPSASSHVARSLSNLRLNSPAQQRKANSAFSIVRQGSEPPTLRMPPPPADRRDPKPPEPYRRLDSIFQQPVEAPPVPRHSEEQVIIMRQSEREKSRSPVSKRMMDEEQQNFTYRMSLILDDLQHETAF</sequence>
<evidence type="ECO:0000256" key="4">
    <source>
        <dbReference type="SAM" id="Coils"/>
    </source>
</evidence>
<evidence type="ECO:0000256" key="1">
    <source>
        <dbReference type="ARBA" id="ARBA00004496"/>
    </source>
</evidence>
<keyword evidence="4" id="KW-0175">Coiled coil</keyword>
<reference evidence="7" key="1">
    <citation type="submission" date="2016-11" db="UniProtKB">
        <authorList>
            <consortium name="WormBaseParasite"/>
        </authorList>
    </citation>
    <scope>IDENTIFICATION</scope>
</reference>
<proteinExistence type="inferred from homology"/>
<evidence type="ECO:0000313" key="6">
    <source>
        <dbReference type="Proteomes" id="UP000095287"/>
    </source>
</evidence>
<feature type="region of interest" description="Disordered" evidence="5">
    <location>
        <begin position="639"/>
        <end position="682"/>
    </location>
</feature>
<dbReference type="GO" id="GO:0005737">
    <property type="term" value="C:cytoplasm"/>
    <property type="evidence" value="ECO:0007669"/>
    <property type="project" value="UniProtKB-SubCell"/>
</dbReference>
<dbReference type="InterPro" id="IPR006077">
    <property type="entry name" value="Vinculin/catenin"/>
</dbReference>
<dbReference type="GO" id="GO:0007155">
    <property type="term" value="P:cell adhesion"/>
    <property type="evidence" value="ECO:0007669"/>
    <property type="project" value="InterPro"/>
</dbReference>
<dbReference type="WBParaSite" id="L893_g8775.t3">
    <property type="protein sequence ID" value="L893_g8775.t3"/>
    <property type="gene ID" value="L893_g8775"/>
</dbReference>
<keyword evidence="6" id="KW-1185">Reference proteome</keyword>
<dbReference type="GO" id="GO:0007266">
    <property type="term" value="P:Rho protein signal transduction"/>
    <property type="evidence" value="ECO:0007669"/>
    <property type="project" value="InterPro"/>
</dbReference>
<dbReference type="GO" id="GO:0051015">
    <property type="term" value="F:actin filament binding"/>
    <property type="evidence" value="ECO:0007669"/>
    <property type="project" value="InterPro"/>
</dbReference>
<dbReference type="GO" id="GO:0071944">
    <property type="term" value="C:cell periphery"/>
    <property type="evidence" value="ECO:0007669"/>
    <property type="project" value="UniProtKB-ARBA"/>
</dbReference>
<accession>A0A1I8ASP2</accession>
<dbReference type="PANTHER" id="PTHR46342:SF1">
    <property type="entry name" value="ALPHA-CATULIN"/>
    <property type="match status" value="1"/>
</dbReference>
<evidence type="ECO:0000256" key="5">
    <source>
        <dbReference type="SAM" id="MobiDB-lite"/>
    </source>
</evidence>
<dbReference type="InterPro" id="IPR030045">
    <property type="entry name" value="CTNNAL1"/>
</dbReference>
<protein>
    <submittedName>
        <fullName evidence="7">Alpha-catulin</fullName>
    </submittedName>
</protein>
<dbReference type="Gene3D" id="1.20.120.230">
    <property type="entry name" value="Alpha-catenin/vinculin-like"/>
    <property type="match status" value="3"/>
</dbReference>
<dbReference type="Pfam" id="PF01044">
    <property type="entry name" value="Vinculin"/>
    <property type="match status" value="1"/>
</dbReference>